<feature type="compositionally biased region" description="Polar residues" evidence="2">
    <location>
        <begin position="7"/>
        <end position="18"/>
    </location>
</feature>
<dbReference type="PATRIC" id="fig|1396.535.peg.961"/>
<proteinExistence type="predicted"/>
<evidence type="ECO:0000313" key="3">
    <source>
        <dbReference type="EMBL" id="KZD71163.1"/>
    </source>
</evidence>
<protein>
    <submittedName>
        <fullName evidence="3">Uncharacterized protein</fullName>
    </submittedName>
</protein>
<reference evidence="3 4" key="1">
    <citation type="submission" date="2015-09" db="EMBL/GenBank/DDBJ databases">
        <title>Bacillus cereus food isolates.</title>
        <authorList>
            <person name="Boekhorst J."/>
        </authorList>
    </citation>
    <scope>NUCLEOTIDE SEQUENCE [LARGE SCALE GENOMIC DNA]</scope>
    <source>
        <strain evidence="3 4">B4088</strain>
    </source>
</reference>
<comment type="caution">
    <text evidence="3">The sequence shown here is derived from an EMBL/GenBank/DDBJ whole genome shotgun (WGS) entry which is preliminary data.</text>
</comment>
<sequence>MMEDNKNQAPNTEDNGVQNRVDDCEEEEIKMIPISESVKLKREIRDQRNKEYHEKLIELETRKKKLYAELDSKEKDEKK</sequence>
<dbReference type="Proteomes" id="UP000076482">
    <property type="component" value="Unassembled WGS sequence"/>
</dbReference>
<gene>
    <name evidence="3" type="ORF">B4088_0893</name>
</gene>
<feature type="region of interest" description="Disordered" evidence="2">
    <location>
        <begin position="1"/>
        <end position="21"/>
    </location>
</feature>
<feature type="coiled-coil region" evidence="1">
    <location>
        <begin position="49"/>
        <end position="76"/>
    </location>
</feature>
<evidence type="ECO:0000256" key="1">
    <source>
        <dbReference type="SAM" id="Coils"/>
    </source>
</evidence>
<keyword evidence="1" id="KW-0175">Coiled coil</keyword>
<name>A0A164QDK5_BACCE</name>
<dbReference type="AlphaFoldDB" id="A0A164QDK5"/>
<evidence type="ECO:0000256" key="2">
    <source>
        <dbReference type="SAM" id="MobiDB-lite"/>
    </source>
</evidence>
<dbReference type="RefSeq" id="WP_063260063.1">
    <property type="nucleotide sequence ID" value="NZ_LJKE01000020.1"/>
</dbReference>
<evidence type="ECO:0000313" key="4">
    <source>
        <dbReference type="Proteomes" id="UP000076482"/>
    </source>
</evidence>
<organism evidence="3 4">
    <name type="scientific">Bacillus cereus</name>
    <dbReference type="NCBI Taxonomy" id="1396"/>
    <lineage>
        <taxon>Bacteria</taxon>
        <taxon>Bacillati</taxon>
        <taxon>Bacillota</taxon>
        <taxon>Bacilli</taxon>
        <taxon>Bacillales</taxon>
        <taxon>Bacillaceae</taxon>
        <taxon>Bacillus</taxon>
        <taxon>Bacillus cereus group</taxon>
    </lineage>
</organism>
<accession>A0A164QDK5</accession>
<dbReference type="EMBL" id="LJKE01000020">
    <property type="protein sequence ID" value="KZD71163.1"/>
    <property type="molecule type" value="Genomic_DNA"/>
</dbReference>